<dbReference type="AlphaFoldDB" id="A0A9D4WH00"/>
<dbReference type="Gramene" id="Psat06G0626900-T1">
    <property type="protein sequence ID" value="KAI5401730.1"/>
    <property type="gene ID" value="KIW84_066269"/>
</dbReference>
<dbReference type="PANTHER" id="PTHR48475">
    <property type="entry name" value="RIBONUCLEASE H"/>
    <property type="match status" value="1"/>
</dbReference>
<dbReference type="EMBL" id="JAMSHJ010000006">
    <property type="protein sequence ID" value="KAI5401730.1"/>
    <property type="molecule type" value="Genomic_DNA"/>
</dbReference>
<reference evidence="1 2" key="1">
    <citation type="journal article" date="2022" name="Nat. Genet.">
        <title>Improved pea reference genome and pan-genome highlight genomic features and evolutionary characteristics.</title>
        <authorList>
            <person name="Yang T."/>
            <person name="Liu R."/>
            <person name="Luo Y."/>
            <person name="Hu S."/>
            <person name="Wang D."/>
            <person name="Wang C."/>
            <person name="Pandey M.K."/>
            <person name="Ge S."/>
            <person name="Xu Q."/>
            <person name="Li N."/>
            <person name="Li G."/>
            <person name="Huang Y."/>
            <person name="Saxena R.K."/>
            <person name="Ji Y."/>
            <person name="Li M."/>
            <person name="Yan X."/>
            <person name="He Y."/>
            <person name="Liu Y."/>
            <person name="Wang X."/>
            <person name="Xiang C."/>
            <person name="Varshney R.K."/>
            <person name="Ding H."/>
            <person name="Gao S."/>
            <person name="Zong X."/>
        </authorList>
    </citation>
    <scope>NUCLEOTIDE SEQUENCE [LARGE SCALE GENOMIC DNA]</scope>
    <source>
        <strain evidence="1 2">cv. Zhongwan 6</strain>
    </source>
</reference>
<accession>A0A9D4WH00</accession>
<gene>
    <name evidence="1" type="ORF">KIW84_066269</name>
</gene>
<evidence type="ECO:0000313" key="1">
    <source>
        <dbReference type="EMBL" id="KAI5401730.1"/>
    </source>
</evidence>
<name>A0A9D4WH00_PEA</name>
<keyword evidence="2" id="KW-1185">Reference proteome</keyword>
<protein>
    <submittedName>
        <fullName evidence="1">Uncharacterized protein</fullName>
    </submittedName>
</protein>
<sequence length="178" mass="20506">MICLFKIQKLFIIQNHYAGISKPIEHNDPTPSPNLEFLVSEAEEDDVKGIPDEITRLLEHKRSSFSCIMKISKTSRYDQLNLIEEKRLTAMCHGQLYQQRMKKAFDKKVKPRVFREGDLVLKKVLSFAPDSRGKWTPNYEGPYVVKRAFSGGALMLTTMDGEDFTRPVNSDAVKRYFA</sequence>
<evidence type="ECO:0000313" key="2">
    <source>
        <dbReference type="Proteomes" id="UP001058974"/>
    </source>
</evidence>
<comment type="caution">
    <text evidence="1">The sequence shown here is derived from an EMBL/GenBank/DDBJ whole genome shotgun (WGS) entry which is preliminary data.</text>
</comment>
<dbReference type="Proteomes" id="UP001058974">
    <property type="component" value="Chromosome 6"/>
</dbReference>
<proteinExistence type="predicted"/>
<dbReference type="PANTHER" id="PTHR48475:SF1">
    <property type="entry name" value="RNASE H TYPE-1 DOMAIN-CONTAINING PROTEIN"/>
    <property type="match status" value="1"/>
</dbReference>
<organism evidence="1 2">
    <name type="scientific">Pisum sativum</name>
    <name type="common">Garden pea</name>
    <name type="synonym">Lathyrus oleraceus</name>
    <dbReference type="NCBI Taxonomy" id="3888"/>
    <lineage>
        <taxon>Eukaryota</taxon>
        <taxon>Viridiplantae</taxon>
        <taxon>Streptophyta</taxon>
        <taxon>Embryophyta</taxon>
        <taxon>Tracheophyta</taxon>
        <taxon>Spermatophyta</taxon>
        <taxon>Magnoliopsida</taxon>
        <taxon>eudicotyledons</taxon>
        <taxon>Gunneridae</taxon>
        <taxon>Pentapetalae</taxon>
        <taxon>rosids</taxon>
        <taxon>fabids</taxon>
        <taxon>Fabales</taxon>
        <taxon>Fabaceae</taxon>
        <taxon>Papilionoideae</taxon>
        <taxon>50 kb inversion clade</taxon>
        <taxon>NPAAA clade</taxon>
        <taxon>Hologalegina</taxon>
        <taxon>IRL clade</taxon>
        <taxon>Fabeae</taxon>
        <taxon>Lathyrus</taxon>
    </lineage>
</organism>